<keyword evidence="1" id="KW-1133">Transmembrane helix</keyword>
<evidence type="ECO:0008006" key="5">
    <source>
        <dbReference type="Google" id="ProtNLM"/>
    </source>
</evidence>
<protein>
    <recommendedName>
        <fullName evidence="5">DUF4129 domain-containing protein</fullName>
    </recommendedName>
</protein>
<keyword evidence="4" id="KW-1185">Reference proteome</keyword>
<evidence type="ECO:0000256" key="2">
    <source>
        <dbReference type="SAM" id="SignalP"/>
    </source>
</evidence>
<feature type="transmembrane region" description="Helical" evidence="1">
    <location>
        <begin position="98"/>
        <end position="116"/>
    </location>
</feature>
<dbReference type="RefSeq" id="WP_348715278.1">
    <property type="nucleotide sequence ID" value="NZ_CAXJIO010000010.1"/>
</dbReference>
<proteinExistence type="predicted"/>
<feature type="chain" id="PRO_5046336278" description="DUF4129 domain-containing protein" evidence="2">
    <location>
        <begin position="20"/>
        <end position="243"/>
    </location>
</feature>
<name>A0ABP1EW82_9FLAO</name>
<evidence type="ECO:0000256" key="1">
    <source>
        <dbReference type="SAM" id="Phobius"/>
    </source>
</evidence>
<sequence>MKTLVFYIAFFIFSVSLFAQEEKEIQYDTDRIEVKRFDQENIEEYKQQDDFIYTVEKKEPGVIDKIWDWFKRLIKRILGYFFDDIQPAVGVLRVILRILPYAIAGIVLYLIIKFFLKVNARNIVSGKGKVPIVGMSEEEVLIRDKNLPKLIQEAIQNKNYQLAIRYYYLLVLKKLVEKETIVWKQEKTNEDYIKELSHKDTLYSDFKSITYLYDYVWYGDFQISETEYYTTEKQFKNFVTKIS</sequence>
<dbReference type="EMBL" id="CAXJIO010000010">
    <property type="protein sequence ID" value="CAL2101561.1"/>
    <property type="molecule type" value="Genomic_DNA"/>
</dbReference>
<keyword evidence="1" id="KW-0472">Membrane</keyword>
<keyword evidence="2" id="KW-0732">Signal</keyword>
<organism evidence="3 4">
    <name type="scientific">Tenacibaculum polynesiense</name>
    <dbReference type="NCBI Taxonomy" id="3137857"/>
    <lineage>
        <taxon>Bacteria</taxon>
        <taxon>Pseudomonadati</taxon>
        <taxon>Bacteroidota</taxon>
        <taxon>Flavobacteriia</taxon>
        <taxon>Flavobacteriales</taxon>
        <taxon>Flavobacteriaceae</taxon>
        <taxon>Tenacibaculum</taxon>
    </lineage>
</organism>
<evidence type="ECO:0000313" key="4">
    <source>
        <dbReference type="Proteomes" id="UP001497527"/>
    </source>
</evidence>
<comment type="caution">
    <text evidence="3">The sequence shown here is derived from an EMBL/GenBank/DDBJ whole genome shotgun (WGS) entry which is preliminary data.</text>
</comment>
<keyword evidence="1" id="KW-0812">Transmembrane</keyword>
<gene>
    <name evidence="3" type="ORF">T190423A01A_10124</name>
</gene>
<evidence type="ECO:0000313" key="3">
    <source>
        <dbReference type="EMBL" id="CAL2101561.1"/>
    </source>
</evidence>
<feature type="signal peptide" evidence="2">
    <location>
        <begin position="1"/>
        <end position="19"/>
    </location>
</feature>
<dbReference type="Proteomes" id="UP001497527">
    <property type="component" value="Unassembled WGS sequence"/>
</dbReference>
<reference evidence="3 4" key="1">
    <citation type="submission" date="2024-05" db="EMBL/GenBank/DDBJ databases">
        <authorList>
            <person name="Duchaud E."/>
        </authorList>
    </citation>
    <scope>NUCLEOTIDE SEQUENCE [LARGE SCALE GENOMIC DNA]</scope>
    <source>
        <strain evidence="3">Ena-SAMPLE-TAB-13-05-2024-13:56:06:370-140308</strain>
    </source>
</reference>
<accession>A0ABP1EW82</accession>